<protein>
    <submittedName>
        <fullName evidence="2">Uncharacterized protein</fullName>
    </submittedName>
</protein>
<organism evidence="2 3">
    <name type="scientific">Paramecium octaurelia</name>
    <dbReference type="NCBI Taxonomy" id="43137"/>
    <lineage>
        <taxon>Eukaryota</taxon>
        <taxon>Sar</taxon>
        <taxon>Alveolata</taxon>
        <taxon>Ciliophora</taxon>
        <taxon>Intramacronucleata</taxon>
        <taxon>Oligohymenophorea</taxon>
        <taxon>Peniculida</taxon>
        <taxon>Parameciidae</taxon>
        <taxon>Paramecium</taxon>
    </lineage>
</organism>
<proteinExistence type="predicted"/>
<dbReference type="Proteomes" id="UP000683925">
    <property type="component" value="Unassembled WGS sequence"/>
</dbReference>
<dbReference type="EMBL" id="CAJJDP010000080">
    <property type="protein sequence ID" value="CAD8183379.1"/>
    <property type="molecule type" value="Genomic_DNA"/>
</dbReference>
<dbReference type="OMA" id="KLRCKEH"/>
<keyword evidence="3" id="KW-1185">Reference proteome</keyword>
<accession>A0A8S1W607</accession>
<keyword evidence="1" id="KW-0175">Coiled coil</keyword>
<name>A0A8S1W607_PAROT</name>
<reference evidence="2" key="1">
    <citation type="submission" date="2021-01" db="EMBL/GenBank/DDBJ databases">
        <authorList>
            <consortium name="Genoscope - CEA"/>
            <person name="William W."/>
        </authorList>
    </citation>
    <scope>NUCLEOTIDE SEQUENCE</scope>
</reference>
<dbReference type="AlphaFoldDB" id="A0A8S1W607"/>
<feature type="coiled-coil region" evidence="1">
    <location>
        <begin position="105"/>
        <end position="132"/>
    </location>
</feature>
<evidence type="ECO:0000256" key="1">
    <source>
        <dbReference type="SAM" id="Coils"/>
    </source>
</evidence>
<evidence type="ECO:0000313" key="2">
    <source>
        <dbReference type="EMBL" id="CAD8183379.1"/>
    </source>
</evidence>
<comment type="caution">
    <text evidence="2">The sequence shown here is derived from an EMBL/GenBank/DDBJ whole genome shotgun (WGS) entry which is preliminary data.</text>
</comment>
<evidence type="ECO:0000313" key="3">
    <source>
        <dbReference type="Proteomes" id="UP000683925"/>
    </source>
</evidence>
<dbReference type="OrthoDB" id="309724at2759"/>
<gene>
    <name evidence="2" type="ORF">POCTA_138.1.T0810033</name>
</gene>
<sequence>MSNLILKLRCKEHKKNKIIGKCDNSSCSKDPLFCIDCLACDHHQNHLEDTTNFGDLELILKELILQWSIKNRITNSLNSKSEISEVQLDEEINQQNVISNPIQCIESNDLQLKLQKDQLLELQNQEKIIQEKRECGQCHQFQELSQYVNGEKGGVCNNCLDQKCSTCQQYFNDPLEKIENENYCKECLKCHECNRFKPKKLVGSFFFHEDSLKISQNSALKKEMIAYIQKYFATRQQKADNNEKTIFFQAQPYPCLDLQDYSGYIIGYNHPIIKNKIEIDVKAITITQEQADKYLIEDLDQFERELYQFYLRKGRKSDDIPENIRMLQLFILFIFKDFNLVLNLVNQSTYNHHFTEISKYQYLKTQQILKGRVEKALDFFNDRFHKTDGSIRDKTLINQIRKVLPTYKRN</sequence>